<evidence type="ECO:0000313" key="2">
    <source>
        <dbReference type="EMBL" id="KPL85953.1"/>
    </source>
</evidence>
<proteinExistence type="predicted"/>
<sequence length="223" mass="24249">MTTFLLIRHATNDMVGKALAGWTPNVHLNAEGQAQAQRLAEHLANAPIKAIYSSPLERAVETAQPIAQQLGLEVQILAGVGEIQFGEWTGRTIKELADTPTWTNIQRFPSGTRIPGGETLREMQNRVVDALEALRQQHPNDVIAVFAHADVVKAMIAHYLGVHLDLFQRIVISPASVTVVTVNDSGPHVLCVNQTSEMPSFPEAKPASNDTNDVTPETERPVG</sequence>
<name>A0A0P6YL45_9CHLR</name>
<comment type="caution">
    <text evidence="2">The sequence shown here is derived from an EMBL/GenBank/DDBJ whole genome shotgun (WGS) entry which is preliminary data.</text>
</comment>
<dbReference type="GO" id="GO:0016791">
    <property type="term" value="F:phosphatase activity"/>
    <property type="evidence" value="ECO:0007669"/>
    <property type="project" value="TreeGrafter"/>
</dbReference>
<dbReference type="PANTHER" id="PTHR48100">
    <property type="entry name" value="BROAD-SPECIFICITY PHOSPHATASE YOR283W-RELATED"/>
    <property type="match status" value="1"/>
</dbReference>
<dbReference type="InterPro" id="IPR022492">
    <property type="entry name" value="Phosphomutase_MSMEG4193_put"/>
</dbReference>
<reference evidence="2 3" key="1">
    <citation type="submission" date="2015-07" db="EMBL/GenBank/DDBJ databases">
        <title>Whole genome sequence of Herpetosiphon geysericola DSM 7119.</title>
        <authorList>
            <person name="Hemp J."/>
            <person name="Ward L.M."/>
            <person name="Pace L.A."/>
            <person name="Fischer W.W."/>
        </authorList>
    </citation>
    <scope>NUCLEOTIDE SEQUENCE [LARGE SCALE GENOMIC DNA]</scope>
    <source>
        <strain evidence="2 3">DSM 7119</strain>
    </source>
</reference>
<evidence type="ECO:0000313" key="3">
    <source>
        <dbReference type="Proteomes" id="UP000050277"/>
    </source>
</evidence>
<dbReference type="NCBIfam" id="TIGR03848">
    <property type="entry name" value="MSMEG_4193"/>
    <property type="match status" value="1"/>
</dbReference>
<dbReference type="CDD" id="cd07067">
    <property type="entry name" value="HP_PGM_like"/>
    <property type="match status" value="1"/>
</dbReference>
<accession>A0A0P6YL45</accession>
<dbReference type="SUPFAM" id="SSF53254">
    <property type="entry name" value="Phosphoglycerate mutase-like"/>
    <property type="match status" value="1"/>
</dbReference>
<protein>
    <submittedName>
        <fullName evidence="2">Phosphoglycerate mutase</fullName>
    </submittedName>
</protein>
<dbReference type="RefSeq" id="WP_054535027.1">
    <property type="nucleotide sequence ID" value="NZ_LGKP01000022.1"/>
</dbReference>
<feature type="region of interest" description="Disordered" evidence="1">
    <location>
        <begin position="198"/>
        <end position="223"/>
    </location>
</feature>
<dbReference type="AlphaFoldDB" id="A0A0P6YL45"/>
<dbReference type="OrthoDB" id="9782128at2"/>
<dbReference type="Proteomes" id="UP000050277">
    <property type="component" value="Unassembled WGS sequence"/>
</dbReference>
<dbReference type="SMART" id="SM00855">
    <property type="entry name" value="PGAM"/>
    <property type="match status" value="1"/>
</dbReference>
<dbReference type="InterPro" id="IPR013078">
    <property type="entry name" value="His_Pase_superF_clade-1"/>
</dbReference>
<dbReference type="GO" id="GO:0005737">
    <property type="term" value="C:cytoplasm"/>
    <property type="evidence" value="ECO:0007669"/>
    <property type="project" value="TreeGrafter"/>
</dbReference>
<organism evidence="2 3">
    <name type="scientific">Herpetosiphon geysericola</name>
    <dbReference type="NCBI Taxonomy" id="70996"/>
    <lineage>
        <taxon>Bacteria</taxon>
        <taxon>Bacillati</taxon>
        <taxon>Chloroflexota</taxon>
        <taxon>Chloroflexia</taxon>
        <taxon>Herpetosiphonales</taxon>
        <taxon>Herpetosiphonaceae</taxon>
        <taxon>Herpetosiphon</taxon>
    </lineage>
</organism>
<evidence type="ECO:0000256" key="1">
    <source>
        <dbReference type="SAM" id="MobiDB-lite"/>
    </source>
</evidence>
<dbReference type="InterPro" id="IPR050275">
    <property type="entry name" value="PGM_Phosphatase"/>
</dbReference>
<dbReference type="Pfam" id="PF00300">
    <property type="entry name" value="His_Phos_1"/>
    <property type="match status" value="1"/>
</dbReference>
<dbReference type="EMBL" id="LGKP01000022">
    <property type="protein sequence ID" value="KPL85953.1"/>
    <property type="molecule type" value="Genomic_DNA"/>
</dbReference>
<gene>
    <name evidence="2" type="ORF">SE18_13710</name>
</gene>
<keyword evidence="3" id="KW-1185">Reference proteome</keyword>
<dbReference type="STRING" id="70996.SE18_13710"/>
<dbReference type="Gene3D" id="3.40.50.1240">
    <property type="entry name" value="Phosphoglycerate mutase-like"/>
    <property type="match status" value="1"/>
</dbReference>
<dbReference type="InterPro" id="IPR029033">
    <property type="entry name" value="His_PPase_superfam"/>
</dbReference>
<dbReference type="PANTHER" id="PTHR48100:SF59">
    <property type="entry name" value="ADENOSYLCOBALAMIN_ALPHA-RIBAZOLE PHOSPHATASE"/>
    <property type="match status" value="1"/>
</dbReference>